<keyword evidence="2" id="KW-1185">Reference proteome</keyword>
<evidence type="ECO:0000313" key="2">
    <source>
        <dbReference type="Proteomes" id="UP000224974"/>
    </source>
</evidence>
<dbReference type="RefSeq" id="WP_029095737.1">
    <property type="nucleotide sequence ID" value="NZ_PDDX01000001.1"/>
</dbReference>
<proteinExistence type="predicted"/>
<reference evidence="2" key="1">
    <citation type="submission" date="2017-09" db="EMBL/GenBank/DDBJ databases">
        <title>FDA dAtabase for Regulatory Grade micrObial Sequences (FDA-ARGOS): Supporting development and validation of Infectious Disease Dx tests.</title>
        <authorList>
            <person name="Minogue T."/>
            <person name="Wolcott M."/>
            <person name="Wasieloski L."/>
            <person name="Aguilar W."/>
            <person name="Moore D."/>
            <person name="Tallon L."/>
            <person name="Sadzewicz L."/>
            <person name="Ott S."/>
            <person name="Zhao X."/>
            <person name="Nagaraj S."/>
            <person name="Vavikolanu K."/>
            <person name="Aluvathingal J."/>
            <person name="Nadendla S."/>
            <person name="Sichtig H."/>
        </authorList>
    </citation>
    <scope>NUCLEOTIDE SEQUENCE [LARGE SCALE GENOMIC DNA]</scope>
    <source>
        <strain evidence="2">FDAARGOS_387</strain>
    </source>
</reference>
<dbReference type="OrthoDB" id="6611341at2"/>
<dbReference type="AlphaFoldDB" id="A0A2C6DRS9"/>
<dbReference type="STRING" id="1111728.GCA_000427805_03705"/>
<gene>
    <name evidence="1" type="ORF">CRN84_18380</name>
</gene>
<name>A0A2C6DRS9_9GAMM</name>
<comment type="caution">
    <text evidence="1">The sequence shown here is derived from an EMBL/GenBank/DDBJ whole genome shotgun (WGS) entry which is preliminary data.</text>
</comment>
<evidence type="ECO:0000313" key="1">
    <source>
        <dbReference type="EMBL" id="PHI31165.1"/>
    </source>
</evidence>
<organism evidence="1 2">
    <name type="scientific">Budvicia aquatica</name>
    <dbReference type="NCBI Taxonomy" id="82979"/>
    <lineage>
        <taxon>Bacteria</taxon>
        <taxon>Pseudomonadati</taxon>
        <taxon>Pseudomonadota</taxon>
        <taxon>Gammaproteobacteria</taxon>
        <taxon>Enterobacterales</taxon>
        <taxon>Budviciaceae</taxon>
        <taxon>Budvicia</taxon>
    </lineage>
</organism>
<sequence length="109" mass="11849">MTLFIANCSPLTRVFTYRLPGAVNATSLRIPPCDQIVIEGLPGDIASVIKQHSMYGLVDIKTISSTEKFAGLCYSIDKEIDMASMIKSEELPAETDAEVKSPAKAKVKE</sequence>
<protein>
    <submittedName>
        <fullName evidence="1">Uncharacterized protein</fullName>
    </submittedName>
</protein>
<accession>A0A2C6DRS9</accession>
<dbReference type="Proteomes" id="UP000224974">
    <property type="component" value="Unassembled WGS sequence"/>
</dbReference>
<dbReference type="EMBL" id="PDDX01000001">
    <property type="protein sequence ID" value="PHI31165.1"/>
    <property type="molecule type" value="Genomic_DNA"/>
</dbReference>